<dbReference type="Proteomes" id="UP000078343">
    <property type="component" value="Unassembled WGS sequence"/>
</dbReference>
<evidence type="ECO:0000256" key="1">
    <source>
        <dbReference type="SAM" id="MobiDB-lite"/>
    </source>
</evidence>
<feature type="compositionally biased region" description="Polar residues" evidence="1">
    <location>
        <begin position="22"/>
        <end position="42"/>
    </location>
</feature>
<dbReference type="AlphaFoldDB" id="A0A178Z4X0"/>
<feature type="compositionally biased region" description="Low complexity" evidence="1">
    <location>
        <begin position="106"/>
        <end position="118"/>
    </location>
</feature>
<dbReference type="RefSeq" id="XP_018688175.1">
    <property type="nucleotide sequence ID" value="XM_018842762.1"/>
</dbReference>
<keyword evidence="3" id="KW-1185">Reference proteome</keyword>
<dbReference type="STRING" id="1367422.A0A178Z4X0"/>
<gene>
    <name evidence="2" type="ORF">AYL99_11256</name>
</gene>
<protein>
    <submittedName>
        <fullName evidence="2">Uncharacterized protein</fullName>
    </submittedName>
</protein>
<feature type="compositionally biased region" description="Basic and acidic residues" evidence="1">
    <location>
        <begin position="374"/>
        <end position="396"/>
    </location>
</feature>
<feature type="compositionally biased region" description="Low complexity" evidence="1">
    <location>
        <begin position="585"/>
        <end position="601"/>
    </location>
</feature>
<feature type="compositionally biased region" description="Basic and acidic residues" evidence="1">
    <location>
        <begin position="463"/>
        <end position="475"/>
    </location>
</feature>
<dbReference type="EMBL" id="LVYI01000013">
    <property type="protein sequence ID" value="OAP54808.1"/>
    <property type="molecule type" value="Genomic_DNA"/>
</dbReference>
<evidence type="ECO:0000313" key="3">
    <source>
        <dbReference type="Proteomes" id="UP000078343"/>
    </source>
</evidence>
<proteinExistence type="predicted"/>
<feature type="compositionally biased region" description="Polar residues" evidence="1">
    <location>
        <begin position="436"/>
        <end position="452"/>
    </location>
</feature>
<feature type="compositionally biased region" description="Polar residues" evidence="1">
    <location>
        <begin position="495"/>
        <end position="507"/>
    </location>
</feature>
<accession>A0A178Z4X0</accession>
<feature type="compositionally biased region" description="Basic and acidic residues" evidence="1">
    <location>
        <begin position="602"/>
        <end position="623"/>
    </location>
</feature>
<feature type="compositionally biased region" description="Basic and acidic residues" evidence="1">
    <location>
        <begin position="80"/>
        <end position="98"/>
    </location>
</feature>
<feature type="compositionally biased region" description="Basic and acidic residues" evidence="1">
    <location>
        <begin position="127"/>
        <end position="139"/>
    </location>
</feature>
<name>A0A178Z4X0_9EURO</name>
<feature type="region of interest" description="Disordered" evidence="1">
    <location>
        <begin position="563"/>
        <end position="657"/>
    </location>
</feature>
<comment type="caution">
    <text evidence="2">The sequence shown here is derived from an EMBL/GenBank/DDBJ whole genome shotgun (WGS) entry which is preliminary data.</text>
</comment>
<organism evidence="2 3">
    <name type="scientific">Fonsecaea erecta</name>
    <dbReference type="NCBI Taxonomy" id="1367422"/>
    <lineage>
        <taxon>Eukaryota</taxon>
        <taxon>Fungi</taxon>
        <taxon>Dikarya</taxon>
        <taxon>Ascomycota</taxon>
        <taxon>Pezizomycotina</taxon>
        <taxon>Eurotiomycetes</taxon>
        <taxon>Chaetothyriomycetidae</taxon>
        <taxon>Chaetothyriales</taxon>
        <taxon>Herpotrichiellaceae</taxon>
        <taxon>Fonsecaea</taxon>
    </lineage>
</organism>
<sequence length="657" mass="73413">MHDSDRRRPRAATCEDWDEDTQSALPGSQTSANVSVKRSQQDLAMRQQRERSEFNDDGGDSGYASRAGTVTGESTSSRRKMPDLKLDNVGFRERERKPYLISQNGRSQPTSRRQSSSQLNEMSSEARPYKAKHEVHERGSGGNHEHHHVKHADTKQQDPYRTAKGAPPHSSAGGIKTVVPKGTKDDQALPVKVRRASSNQQARPVSMFPNAAVPIQYMNHPMYGPPSVATSGYATPVTPNMPYSPMPYSYIVPAPLPTPSYAVYQQLPAYFDQPNIPEPRSARPSRHPSPARRSSVYGEPVIRQGYPESGMMTLERIPPAEVRPLPSSQKSNRNLEDDDRAVMPPPPRPPQPEAVLSRRPSNRRAKTYHPQEPQPRERVVYEPERYDSDEDHDYRPSRPPPSAFRDRRESSSRPPSSYRPPGPAETRDRPLPRKSVSYSAGTTVTKIASSAPHNIPRRMTVPLEEKEAQIEEYQSRRNKTSSELTAEALRDLDQRNSSSRSETGSNFSRQSSSKDSSGRGRSQTSGTKTSITLPGGLNMTIPPDYINKDGRPLSISIGGLVLSVGAEGKENERPKEQKRIERAPSVTSRTSKKSVSSSVISARERDREMSTSRRPSYLEERGPSLRSSRQPSRAPSINRRSQDYSARQSVDYSYIDL</sequence>
<reference evidence="2 3" key="1">
    <citation type="submission" date="2016-04" db="EMBL/GenBank/DDBJ databases">
        <title>Draft genome of Fonsecaea erecta CBS 125763.</title>
        <authorList>
            <person name="Weiss V.A."/>
            <person name="Vicente V.A."/>
            <person name="Raittz R.T."/>
            <person name="Moreno L.F."/>
            <person name="De Souza E.M."/>
            <person name="Pedrosa F.O."/>
            <person name="Steffens M.B."/>
            <person name="Faoro H."/>
            <person name="Tadra-Sfeir M.Z."/>
            <person name="Najafzadeh M.J."/>
            <person name="Felipe M.S."/>
            <person name="Teixeira M."/>
            <person name="Sun J."/>
            <person name="Xi L."/>
            <person name="Gomes R."/>
            <person name="De Azevedo C.M."/>
            <person name="Salgado C.G."/>
            <person name="Da Silva M.B."/>
            <person name="Nascimento M.F."/>
            <person name="Queiroz-Telles F."/>
            <person name="Attili D.S."/>
            <person name="Gorbushina A."/>
        </authorList>
    </citation>
    <scope>NUCLEOTIDE SEQUENCE [LARGE SCALE GENOMIC DNA]</scope>
    <source>
        <strain evidence="2 3">CBS 125763</strain>
    </source>
</reference>
<feature type="compositionally biased region" description="Basic and acidic residues" evidence="1">
    <location>
        <begin position="567"/>
        <end position="582"/>
    </location>
</feature>
<feature type="region of interest" description="Disordered" evidence="1">
    <location>
        <begin position="319"/>
        <end position="538"/>
    </location>
</feature>
<feature type="region of interest" description="Disordered" evidence="1">
    <location>
        <begin position="1"/>
        <end position="182"/>
    </location>
</feature>
<feature type="compositionally biased region" description="Polar residues" evidence="1">
    <location>
        <begin position="625"/>
        <end position="651"/>
    </location>
</feature>
<evidence type="ECO:0000313" key="2">
    <source>
        <dbReference type="EMBL" id="OAP54808.1"/>
    </source>
</evidence>
<dbReference type="OrthoDB" id="5407458at2759"/>
<feature type="compositionally biased region" description="Low complexity" evidence="1">
    <location>
        <begin position="508"/>
        <end position="530"/>
    </location>
</feature>
<dbReference type="GeneID" id="30015424"/>
<feature type="compositionally biased region" description="Pro residues" evidence="1">
    <location>
        <begin position="343"/>
        <end position="352"/>
    </location>
</feature>
<feature type="region of interest" description="Disordered" evidence="1">
    <location>
        <begin position="272"/>
        <end position="301"/>
    </location>
</feature>